<dbReference type="PATRIC" id="fig|1423786.4.peg.1251"/>
<evidence type="ECO:0000313" key="2">
    <source>
        <dbReference type="Proteomes" id="UP000051010"/>
    </source>
</evidence>
<protein>
    <submittedName>
        <fullName evidence="1">Uncharacterized protein</fullName>
    </submittedName>
</protein>
<dbReference type="EMBL" id="AZFZ01000025">
    <property type="protein sequence ID" value="KRM43866.1"/>
    <property type="molecule type" value="Genomic_DNA"/>
</dbReference>
<comment type="caution">
    <text evidence="1">The sequence shown here is derived from an EMBL/GenBank/DDBJ whole genome shotgun (WGS) entry which is preliminary data.</text>
</comment>
<name>A0A0R1YP36_9LACO</name>
<sequence length="53" mass="6083">MKDGSRQVHEYSLVDWSKKVKWFAQISDSLFGTIMSDGIAGCDGDWEGKRRIF</sequence>
<organism evidence="1 2">
    <name type="scientific">Lentilactobacillus parafarraginis DSM 18390 = JCM 14109</name>
    <dbReference type="NCBI Taxonomy" id="1423786"/>
    <lineage>
        <taxon>Bacteria</taxon>
        <taxon>Bacillati</taxon>
        <taxon>Bacillota</taxon>
        <taxon>Bacilli</taxon>
        <taxon>Lactobacillales</taxon>
        <taxon>Lactobacillaceae</taxon>
        <taxon>Lentilactobacillus</taxon>
    </lineage>
</organism>
<dbReference type="AlphaFoldDB" id="A0A0R1YP36"/>
<evidence type="ECO:0000313" key="1">
    <source>
        <dbReference type="EMBL" id="KRM43866.1"/>
    </source>
</evidence>
<accession>A0A0R1YP36</accession>
<dbReference type="Proteomes" id="UP000051010">
    <property type="component" value="Unassembled WGS sequence"/>
</dbReference>
<proteinExistence type="predicted"/>
<reference evidence="1 2" key="1">
    <citation type="journal article" date="2015" name="Genome Announc.">
        <title>Expanding the biotechnology potential of lactobacilli through comparative genomics of 213 strains and associated genera.</title>
        <authorList>
            <person name="Sun Z."/>
            <person name="Harris H.M."/>
            <person name="McCann A."/>
            <person name="Guo C."/>
            <person name="Argimon S."/>
            <person name="Zhang W."/>
            <person name="Yang X."/>
            <person name="Jeffery I.B."/>
            <person name="Cooney J.C."/>
            <person name="Kagawa T.F."/>
            <person name="Liu W."/>
            <person name="Song Y."/>
            <person name="Salvetti E."/>
            <person name="Wrobel A."/>
            <person name="Rasinkangas P."/>
            <person name="Parkhill J."/>
            <person name="Rea M.C."/>
            <person name="O'Sullivan O."/>
            <person name="Ritari J."/>
            <person name="Douillard F.P."/>
            <person name="Paul Ross R."/>
            <person name="Yang R."/>
            <person name="Briner A.E."/>
            <person name="Felis G.E."/>
            <person name="de Vos W.M."/>
            <person name="Barrangou R."/>
            <person name="Klaenhammer T.R."/>
            <person name="Caufield P.W."/>
            <person name="Cui Y."/>
            <person name="Zhang H."/>
            <person name="O'Toole P.W."/>
        </authorList>
    </citation>
    <scope>NUCLEOTIDE SEQUENCE [LARGE SCALE GENOMIC DNA]</scope>
    <source>
        <strain evidence="1 2">DSM 18390</strain>
    </source>
</reference>
<gene>
    <name evidence="1" type="ORF">FD47_GL001158</name>
</gene>